<evidence type="ECO:0000313" key="2">
    <source>
        <dbReference type="Proteomes" id="UP000251795"/>
    </source>
</evidence>
<protein>
    <submittedName>
        <fullName evidence="1">Uncharacterized protein</fullName>
    </submittedName>
</protein>
<accession>A0A2Z4QEY4</accession>
<reference evidence="1 2" key="1">
    <citation type="submission" date="2018-04" db="EMBL/GenBank/DDBJ databases">
        <authorList>
            <person name="Go L.Y."/>
            <person name="Mitchell J.A."/>
        </authorList>
    </citation>
    <scope>NUCLEOTIDE SEQUENCE [LARGE SCALE GENOMIC DNA]</scope>
</reference>
<gene>
    <name evidence="1" type="ORF">Alexandra_73</name>
</gene>
<evidence type="ECO:0000313" key="1">
    <source>
        <dbReference type="EMBL" id="AWY08351.1"/>
    </source>
</evidence>
<keyword evidence="2" id="KW-1185">Reference proteome</keyword>
<organism evidence="1 2">
    <name type="scientific">Erwinia phage vB_EamM_Alexandra</name>
    <dbReference type="NCBI Taxonomy" id="2201424"/>
    <lineage>
        <taxon>Viruses</taxon>
        <taxon>Duplodnaviria</taxon>
        <taxon>Heunggongvirae</taxon>
        <taxon>Uroviricota</taxon>
        <taxon>Caudoviricetes</taxon>
        <taxon>Alexandravirus</taxon>
        <taxon>Alexandravirus alexandra</taxon>
    </lineage>
</organism>
<name>A0A2Z4QEY4_9CAUD</name>
<dbReference type="Proteomes" id="UP000251795">
    <property type="component" value="Segment"/>
</dbReference>
<sequence length="309" mass="34239">MIDFENTVIRFDEERRPYYTARGAKGKFERVYLNDAEQQAHKEHEVEKRDRLNSAEVAPARGHHESGCTGAVGPGPCPVGAIGTEGVTGLNVPLSLEENVADNLPVADCLASRTVSLINSMGNLSGALYAFGVLDNNHVGNLMHQVLTYDERNEHEAEDENNGLVSARAFTDRIAYHMWDAYRDDRSASPMFVVAQQVTPVVTLMQYLMGISFPDSDMAVRAQQQGLMFRKTEDLRTLVEDLHTVYNNIQADLGYMGETFIGTVPEEIGGDTNLPEGLSKIGLVRAVDEMVSYLIRRTDNLVDLLNAEM</sequence>
<dbReference type="EMBL" id="MH248138">
    <property type="protein sequence ID" value="AWY08351.1"/>
    <property type="molecule type" value="Genomic_DNA"/>
</dbReference>
<proteinExistence type="predicted"/>